<dbReference type="InterPro" id="IPR038729">
    <property type="entry name" value="Rad50/SbcC_AAA"/>
</dbReference>
<evidence type="ECO:0000256" key="3">
    <source>
        <dbReference type="ARBA" id="ARBA00022741"/>
    </source>
</evidence>
<dbReference type="Gene3D" id="1.20.1050.90">
    <property type="entry name" value="RecF/RecN/SMC, N-terminal domain"/>
    <property type="match status" value="1"/>
</dbReference>
<dbReference type="HAMAP" id="MF_00365">
    <property type="entry name" value="RecF"/>
    <property type="match status" value="1"/>
</dbReference>
<evidence type="ECO:0000313" key="9">
    <source>
        <dbReference type="EMBL" id="MBB6097549.1"/>
    </source>
</evidence>
<comment type="similarity">
    <text evidence="6 7">Belongs to the RecF family.</text>
</comment>
<accession>A0A841HZB0</accession>
<keyword evidence="5 6" id="KW-0238">DNA-binding</keyword>
<dbReference type="NCBIfam" id="NF010680">
    <property type="entry name" value="PRK14079.1"/>
    <property type="match status" value="1"/>
</dbReference>
<dbReference type="Gene3D" id="3.40.50.300">
    <property type="entry name" value="P-loop containing nucleotide triphosphate hydrolases"/>
    <property type="match status" value="1"/>
</dbReference>
<sequence length="346" mass="38100">MLLRSLSTLHYRNLEDGQLRFPPGLTSIVGQNGQGKTNLQEAVYLVLTGLSEVSRLEQLVRHGESEAFVRAELDQGGVRSVLEVGLGRGRRITKVDGVRVRAGELPRGSAVWIRPEDSALVLGSPGTRRAFLDALLSRLSARYAQVLNLYERNLAQRNAALRSGETWAMDVWNLKLAELGSEILNLRRRMQVRLEELARAAHARLGGGEDLRLSLSETTSPERFLGDLEARRAEELARGQTLVGPHRDDLRIELRGHPAGDFASRGEARTIALALRQAEFDLLSERYGEPPLLLIDDFTAELDPSRRAYLLELAQATPQAIVTGTEEAPGAALLLEAQAGRLGVRT</sequence>
<dbReference type="RefSeq" id="WP_343058207.1">
    <property type="nucleotide sequence ID" value="NZ_JACHHG010000003.1"/>
</dbReference>
<dbReference type="PROSITE" id="PS00618">
    <property type="entry name" value="RECF_2"/>
    <property type="match status" value="1"/>
</dbReference>
<dbReference type="GO" id="GO:0006302">
    <property type="term" value="P:double-strand break repair"/>
    <property type="evidence" value="ECO:0007669"/>
    <property type="project" value="InterPro"/>
</dbReference>
<dbReference type="SUPFAM" id="SSF52540">
    <property type="entry name" value="P-loop containing nucleoside triphosphate hydrolases"/>
    <property type="match status" value="1"/>
</dbReference>
<dbReference type="InterPro" id="IPR042174">
    <property type="entry name" value="RecF_2"/>
</dbReference>
<dbReference type="InterPro" id="IPR001238">
    <property type="entry name" value="DNA-binding_RecF"/>
</dbReference>
<keyword evidence="4 6" id="KW-0067">ATP-binding</keyword>
<evidence type="ECO:0000256" key="5">
    <source>
        <dbReference type="ARBA" id="ARBA00023125"/>
    </source>
</evidence>
<feature type="domain" description="Rad50/SbcC-type AAA" evidence="8">
    <location>
        <begin position="10"/>
        <end position="53"/>
    </location>
</feature>
<gene>
    <name evidence="6" type="primary">recF</name>
    <name evidence="9" type="ORF">HNR42_000966</name>
</gene>
<dbReference type="PANTHER" id="PTHR32182">
    <property type="entry name" value="DNA REPLICATION AND REPAIR PROTEIN RECF"/>
    <property type="match status" value="1"/>
</dbReference>
<dbReference type="GO" id="GO:0006260">
    <property type="term" value="P:DNA replication"/>
    <property type="evidence" value="ECO:0007669"/>
    <property type="project" value="UniProtKB-UniRule"/>
</dbReference>
<dbReference type="NCBIfam" id="TIGR00611">
    <property type="entry name" value="recf"/>
    <property type="match status" value="1"/>
</dbReference>
<organism evidence="9 10">
    <name type="scientific">Deinobacterium chartae</name>
    <dbReference type="NCBI Taxonomy" id="521158"/>
    <lineage>
        <taxon>Bacteria</taxon>
        <taxon>Thermotogati</taxon>
        <taxon>Deinococcota</taxon>
        <taxon>Deinococci</taxon>
        <taxon>Deinococcales</taxon>
        <taxon>Deinococcaceae</taxon>
        <taxon>Deinobacterium</taxon>
    </lineage>
</organism>
<keyword evidence="10" id="KW-1185">Reference proteome</keyword>
<dbReference type="EMBL" id="JACHHG010000003">
    <property type="protein sequence ID" value="MBB6097549.1"/>
    <property type="molecule type" value="Genomic_DNA"/>
</dbReference>
<dbReference type="Pfam" id="PF13476">
    <property type="entry name" value="AAA_23"/>
    <property type="match status" value="1"/>
</dbReference>
<evidence type="ECO:0000256" key="6">
    <source>
        <dbReference type="HAMAP-Rule" id="MF_00365"/>
    </source>
</evidence>
<dbReference type="PROSITE" id="PS00617">
    <property type="entry name" value="RECF_1"/>
    <property type="match status" value="1"/>
</dbReference>
<keyword evidence="6 7" id="KW-0234">DNA repair</keyword>
<protein>
    <recommendedName>
        <fullName evidence="6 7">DNA replication and repair protein RecF</fullName>
    </recommendedName>
</protein>
<dbReference type="GO" id="GO:0005524">
    <property type="term" value="F:ATP binding"/>
    <property type="evidence" value="ECO:0007669"/>
    <property type="project" value="UniProtKB-UniRule"/>
</dbReference>
<dbReference type="PANTHER" id="PTHR32182:SF0">
    <property type="entry name" value="DNA REPLICATION AND REPAIR PROTEIN RECF"/>
    <property type="match status" value="1"/>
</dbReference>
<evidence type="ECO:0000256" key="7">
    <source>
        <dbReference type="RuleBase" id="RU000578"/>
    </source>
</evidence>
<feature type="binding site" evidence="6">
    <location>
        <begin position="30"/>
        <end position="37"/>
    </location>
    <ligand>
        <name>ATP</name>
        <dbReference type="ChEBI" id="CHEBI:30616"/>
    </ligand>
</feature>
<keyword evidence="6 7" id="KW-0227">DNA damage</keyword>
<evidence type="ECO:0000259" key="8">
    <source>
        <dbReference type="Pfam" id="PF13476"/>
    </source>
</evidence>
<dbReference type="GO" id="GO:0003697">
    <property type="term" value="F:single-stranded DNA binding"/>
    <property type="evidence" value="ECO:0007669"/>
    <property type="project" value="UniProtKB-UniRule"/>
</dbReference>
<reference evidence="9 10" key="1">
    <citation type="submission" date="2020-08" db="EMBL/GenBank/DDBJ databases">
        <title>Genomic Encyclopedia of Type Strains, Phase IV (KMG-IV): sequencing the most valuable type-strain genomes for metagenomic binning, comparative biology and taxonomic classification.</title>
        <authorList>
            <person name="Goeker M."/>
        </authorList>
    </citation>
    <scope>NUCLEOTIDE SEQUENCE [LARGE SCALE GENOMIC DNA]</scope>
    <source>
        <strain evidence="9 10">DSM 21458</strain>
    </source>
</reference>
<evidence type="ECO:0000256" key="2">
    <source>
        <dbReference type="ARBA" id="ARBA00022705"/>
    </source>
</evidence>
<dbReference type="InterPro" id="IPR018078">
    <property type="entry name" value="DNA-binding_RecF_CS"/>
</dbReference>
<keyword evidence="3 6" id="KW-0547">Nucleotide-binding</keyword>
<dbReference type="Proteomes" id="UP000569951">
    <property type="component" value="Unassembled WGS sequence"/>
</dbReference>
<evidence type="ECO:0000256" key="4">
    <source>
        <dbReference type="ARBA" id="ARBA00022840"/>
    </source>
</evidence>
<evidence type="ECO:0000313" key="10">
    <source>
        <dbReference type="Proteomes" id="UP000569951"/>
    </source>
</evidence>
<dbReference type="InterPro" id="IPR027417">
    <property type="entry name" value="P-loop_NTPase"/>
</dbReference>
<keyword evidence="1 6" id="KW-0963">Cytoplasm</keyword>
<keyword evidence="2 6" id="KW-0235">DNA replication</keyword>
<evidence type="ECO:0000256" key="1">
    <source>
        <dbReference type="ARBA" id="ARBA00022490"/>
    </source>
</evidence>
<dbReference type="GO" id="GO:0000731">
    <property type="term" value="P:DNA synthesis involved in DNA repair"/>
    <property type="evidence" value="ECO:0007669"/>
    <property type="project" value="TreeGrafter"/>
</dbReference>
<comment type="caution">
    <text evidence="9">The sequence shown here is derived from an EMBL/GenBank/DDBJ whole genome shotgun (WGS) entry which is preliminary data.</text>
</comment>
<proteinExistence type="inferred from homology"/>
<dbReference type="GO" id="GO:0016887">
    <property type="term" value="F:ATP hydrolysis activity"/>
    <property type="evidence" value="ECO:0007669"/>
    <property type="project" value="InterPro"/>
</dbReference>
<keyword evidence="6 7" id="KW-0742">SOS response</keyword>
<comment type="subcellular location">
    <subcellularLocation>
        <location evidence="6 7">Cytoplasm</location>
    </subcellularLocation>
</comment>
<dbReference type="AlphaFoldDB" id="A0A841HZB0"/>
<name>A0A841HZB0_9DEIO</name>
<dbReference type="GO" id="GO:0009432">
    <property type="term" value="P:SOS response"/>
    <property type="evidence" value="ECO:0007669"/>
    <property type="project" value="UniProtKB-UniRule"/>
</dbReference>
<dbReference type="GO" id="GO:0005737">
    <property type="term" value="C:cytoplasm"/>
    <property type="evidence" value="ECO:0007669"/>
    <property type="project" value="UniProtKB-SubCell"/>
</dbReference>
<comment type="function">
    <text evidence="6 7">The RecF protein is involved in DNA metabolism; it is required for DNA replication and normal SOS inducibility. RecF binds preferentially to single-stranded, linear DNA. It also seems to bind ATP.</text>
</comment>